<evidence type="ECO:0000256" key="1">
    <source>
        <dbReference type="SAM" id="MobiDB-lite"/>
    </source>
</evidence>
<accession>A0ABR3PIF4</accession>
<dbReference type="EMBL" id="JBFMKM010000005">
    <property type="protein sequence ID" value="KAL1305842.1"/>
    <property type="molecule type" value="Genomic_DNA"/>
</dbReference>
<dbReference type="Proteomes" id="UP001562354">
    <property type="component" value="Unassembled WGS sequence"/>
</dbReference>
<sequence>MNHHRIDSHGTSAQPRARDMMAIGFLAPQHPDPSASVSHHGRDRQDSRSMPIVRPQLQALAYGVNVRASLDVRLPGNMSSRPPPTFLQHAPYTSRPPSLCSSLNSTPATSPDHGCLEDPDRAPRERRDPYSDEMRFFIMFARIVKEHDWRKIEDDFELVFNQRRPRDGLTAVYYRIRTSWGMQQVLKNGPDRCKNDIDVVNVRAQDLPPSFLRRIGYLR</sequence>
<name>A0ABR3PIF4_9PEZI</name>
<gene>
    <name evidence="2" type="ORF">AAFC00_003999</name>
</gene>
<reference evidence="2 3" key="1">
    <citation type="submission" date="2024-07" db="EMBL/GenBank/DDBJ databases">
        <title>Draft sequence of the Neodothiora populina.</title>
        <authorList>
            <person name="Drown D.D."/>
            <person name="Schuette U.S."/>
            <person name="Buechlein A.B."/>
            <person name="Rusch D.R."/>
            <person name="Winton L.W."/>
            <person name="Adams G.A."/>
        </authorList>
    </citation>
    <scope>NUCLEOTIDE SEQUENCE [LARGE SCALE GENOMIC DNA]</scope>
    <source>
        <strain evidence="2 3">CPC 39397</strain>
    </source>
</reference>
<keyword evidence="3" id="KW-1185">Reference proteome</keyword>
<evidence type="ECO:0000313" key="3">
    <source>
        <dbReference type="Proteomes" id="UP001562354"/>
    </source>
</evidence>
<protein>
    <submittedName>
        <fullName evidence="2">Uncharacterized protein</fullName>
    </submittedName>
</protein>
<feature type="compositionally biased region" description="Polar residues" evidence="1">
    <location>
        <begin position="95"/>
        <end position="109"/>
    </location>
</feature>
<dbReference type="RefSeq" id="XP_069202115.1">
    <property type="nucleotide sequence ID" value="XM_069343561.1"/>
</dbReference>
<feature type="region of interest" description="Disordered" evidence="1">
    <location>
        <begin position="26"/>
        <end position="49"/>
    </location>
</feature>
<organism evidence="2 3">
    <name type="scientific">Neodothiora populina</name>
    <dbReference type="NCBI Taxonomy" id="2781224"/>
    <lineage>
        <taxon>Eukaryota</taxon>
        <taxon>Fungi</taxon>
        <taxon>Dikarya</taxon>
        <taxon>Ascomycota</taxon>
        <taxon>Pezizomycotina</taxon>
        <taxon>Dothideomycetes</taxon>
        <taxon>Dothideomycetidae</taxon>
        <taxon>Dothideales</taxon>
        <taxon>Dothioraceae</taxon>
        <taxon>Neodothiora</taxon>
    </lineage>
</organism>
<feature type="compositionally biased region" description="Basic and acidic residues" evidence="1">
    <location>
        <begin position="114"/>
        <end position="127"/>
    </location>
</feature>
<comment type="caution">
    <text evidence="2">The sequence shown here is derived from an EMBL/GenBank/DDBJ whole genome shotgun (WGS) entry which is preliminary data.</text>
</comment>
<feature type="region of interest" description="Disordered" evidence="1">
    <location>
        <begin position="75"/>
        <end position="127"/>
    </location>
</feature>
<dbReference type="GeneID" id="95977699"/>
<evidence type="ECO:0000313" key="2">
    <source>
        <dbReference type="EMBL" id="KAL1305842.1"/>
    </source>
</evidence>
<proteinExistence type="predicted"/>